<feature type="compositionally biased region" description="Polar residues" evidence="2">
    <location>
        <begin position="1122"/>
        <end position="1132"/>
    </location>
</feature>
<gene>
    <name evidence="4" type="ORF">DFP72DRAFT_840053</name>
</gene>
<feature type="compositionally biased region" description="Basic and acidic residues" evidence="2">
    <location>
        <begin position="1054"/>
        <end position="1066"/>
    </location>
</feature>
<feature type="region of interest" description="Disordered" evidence="2">
    <location>
        <begin position="341"/>
        <end position="401"/>
    </location>
</feature>
<dbReference type="GO" id="GO:0005096">
    <property type="term" value="F:GTPase activator activity"/>
    <property type="evidence" value="ECO:0007669"/>
    <property type="project" value="TreeGrafter"/>
</dbReference>
<feature type="compositionally biased region" description="Acidic residues" evidence="2">
    <location>
        <begin position="372"/>
        <end position="395"/>
    </location>
</feature>
<feature type="compositionally biased region" description="Basic and acidic residues" evidence="2">
    <location>
        <begin position="1205"/>
        <end position="1221"/>
    </location>
</feature>
<dbReference type="InterPro" id="IPR042277">
    <property type="entry name" value="IST1-like"/>
</dbReference>
<reference evidence="4 5" key="1">
    <citation type="submission" date="2020-07" db="EMBL/GenBank/DDBJ databases">
        <title>Comparative genomics of pyrophilous fungi reveals a link between fire events and developmental genes.</title>
        <authorList>
            <consortium name="DOE Joint Genome Institute"/>
            <person name="Steindorff A.S."/>
            <person name="Carver A."/>
            <person name="Calhoun S."/>
            <person name="Stillman K."/>
            <person name="Liu H."/>
            <person name="Lipzen A."/>
            <person name="Pangilinan J."/>
            <person name="Labutti K."/>
            <person name="Bruns T.D."/>
            <person name="Grigoriev I.V."/>
        </authorList>
    </citation>
    <scope>NUCLEOTIDE SEQUENCE [LARGE SCALE GENOMIC DNA]</scope>
    <source>
        <strain evidence="4 5">CBS 144469</strain>
    </source>
</reference>
<protein>
    <recommendedName>
        <fullName evidence="3">Rab-GAP TBC domain-containing protein</fullName>
    </recommendedName>
</protein>
<feature type="domain" description="Rab-GAP TBC" evidence="3">
    <location>
        <begin position="223"/>
        <end position="554"/>
    </location>
</feature>
<comment type="caution">
    <text evidence="4">The sequence shown here is derived from an EMBL/GenBank/DDBJ whole genome shotgun (WGS) entry which is preliminary data.</text>
</comment>
<dbReference type="PANTHER" id="PTHR22957:SF27">
    <property type="entry name" value="TBC1 DOMAIN FAMILY MEMBER 13"/>
    <property type="match status" value="1"/>
</dbReference>
<feature type="compositionally biased region" description="Basic and acidic residues" evidence="2">
    <location>
        <begin position="919"/>
        <end position="930"/>
    </location>
</feature>
<evidence type="ECO:0000313" key="4">
    <source>
        <dbReference type="EMBL" id="KAF6765097.1"/>
    </source>
</evidence>
<dbReference type="InterPro" id="IPR035969">
    <property type="entry name" value="Rab-GAP_TBC_sf"/>
</dbReference>
<evidence type="ECO:0000256" key="2">
    <source>
        <dbReference type="SAM" id="MobiDB-lite"/>
    </source>
</evidence>
<feature type="compositionally biased region" description="Basic and acidic residues" evidence="2">
    <location>
        <begin position="1174"/>
        <end position="1183"/>
    </location>
</feature>
<dbReference type="InterPro" id="IPR000195">
    <property type="entry name" value="Rab-GAP-TBC_dom"/>
</dbReference>
<dbReference type="Gene3D" id="1.10.472.80">
    <property type="entry name" value="Ypt/Rab-GAP domain of gyp1p, domain 3"/>
    <property type="match status" value="1"/>
</dbReference>
<feature type="compositionally biased region" description="Polar residues" evidence="2">
    <location>
        <begin position="1083"/>
        <end position="1092"/>
    </location>
</feature>
<feature type="compositionally biased region" description="Low complexity" evidence="2">
    <location>
        <begin position="949"/>
        <end position="959"/>
    </location>
</feature>
<feature type="compositionally biased region" description="Basic and acidic residues" evidence="2">
    <location>
        <begin position="689"/>
        <end position="703"/>
    </location>
</feature>
<keyword evidence="5" id="KW-1185">Reference proteome</keyword>
<dbReference type="SUPFAM" id="SSF47923">
    <property type="entry name" value="Ypt/Rab-GAP domain of gyp1p"/>
    <property type="match status" value="2"/>
</dbReference>
<comment type="similarity">
    <text evidence="1">Belongs to the IST1 family.</text>
</comment>
<feature type="region of interest" description="Disordered" evidence="2">
    <location>
        <begin position="785"/>
        <end position="872"/>
    </location>
</feature>
<accession>A0A8H6IIU2</accession>
<feature type="compositionally biased region" description="Low complexity" evidence="2">
    <location>
        <begin position="850"/>
        <end position="865"/>
    </location>
</feature>
<name>A0A8H6IIU2_9AGAR</name>
<feature type="compositionally biased region" description="Basic and acidic residues" evidence="2">
    <location>
        <begin position="807"/>
        <end position="831"/>
    </location>
</feature>
<dbReference type="PANTHER" id="PTHR22957">
    <property type="entry name" value="TBC1 DOMAIN FAMILY MEMBER GTPASE-ACTIVATING PROTEIN"/>
    <property type="match status" value="1"/>
</dbReference>
<dbReference type="InterPro" id="IPR005061">
    <property type="entry name" value="Ist1"/>
</dbReference>
<feature type="compositionally biased region" description="Polar residues" evidence="2">
    <location>
        <begin position="993"/>
        <end position="1008"/>
    </location>
</feature>
<dbReference type="EMBL" id="JACGCI010000003">
    <property type="protein sequence ID" value="KAF6765097.1"/>
    <property type="molecule type" value="Genomic_DNA"/>
</dbReference>
<dbReference type="OrthoDB" id="29853at2759"/>
<feature type="compositionally biased region" description="Low complexity" evidence="2">
    <location>
        <begin position="730"/>
        <end position="739"/>
    </location>
</feature>
<dbReference type="Gene3D" id="1.20.1260.60">
    <property type="entry name" value="Vacuolar protein sorting-associated protein Ist1"/>
    <property type="match status" value="1"/>
</dbReference>
<evidence type="ECO:0000256" key="1">
    <source>
        <dbReference type="ARBA" id="ARBA00005536"/>
    </source>
</evidence>
<dbReference type="Proteomes" id="UP000521943">
    <property type="component" value="Unassembled WGS sequence"/>
</dbReference>
<evidence type="ECO:0000313" key="5">
    <source>
        <dbReference type="Proteomes" id="UP000521943"/>
    </source>
</evidence>
<evidence type="ECO:0000259" key="3">
    <source>
        <dbReference type="PROSITE" id="PS50086"/>
    </source>
</evidence>
<organism evidence="4 5">
    <name type="scientific">Ephemerocybe angulata</name>
    <dbReference type="NCBI Taxonomy" id="980116"/>
    <lineage>
        <taxon>Eukaryota</taxon>
        <taxon>Fungi</taxon>
        <taxon>Dikarya</taxon>
        <taxon>Basidiomycota</taxon>
        <taxon>Agaricomycotina</taxon>
        <taxon>Agaricomycetes</taxon>
        <taxon>Agaricomycetidae</taxon>
        <taxon>Agaricales</taxon>
        <taxon>Agaricineae</taxon>
        <taxon>Psathyrellaceae</taxon>
        <taxon>Ephemerocybe</taxon>
    </lineage>
</organism>
<sequence length="1245" mass="138282">MTALPWEPTSLKAHLRYTTQRLGQLQGKLDNVGNITRKGHCNSAAARQRRISSREGSKAHPRRCTWRPSGDYLKWRWLCYLSISTKWTQTSQLCRISLEPTPLLSEAIASIIYAGPHAHCKELDAVRSTLIQRFGPDFARAATTNRENYVPIRVLRILNAPLPSATLLNRYLATVARSYGVNWLPDPERHDIVNVLSEILNSEISAEVDVDRLRKYCVYGLPDEPSWLRPRIWKLFFGILPAKQSEWSSEITKQRDCYYDLVKRLLKPYEGFEEKEEPEAEALDEALLNIFKHISRIPREMFSHLAEAPETFEETPVSASANPDVKIDHAFALDHRLKTLRENDTDSQADTSAPEITISIDNEPTPGISLTDFDEDDDDDSDDDDDDDDESDSDGGEVKKGTSKTIIEKRIYSFGNAHPVHCSAILRLLFIHASINPGKLSPHVPALLVPLYSALWQEVEPEDLAHVEADTFWLFEAIVSEFSELDEEEGGQKWMASFDSVVAWADPELHENLQIKGLQPALPHYSYRWLAPLLTYTIPVPGIFLIWDAIFARLPRERDTNYKLDFLVDVTSAMLISVRRQLLSLGQTSSSNLWNDEGLAPELVAREVSADDNTFLDGISLLQAYPLTSIQDAERIVQTANDLNNRREMEKRAAEVAQAQPTFGARLATSMWKGFTNQPDPADDSPPSDSDRDKRDDGNETERPAQASTFNLTSVLGGLRPKPQAPVPAPDATTAAPSQPIGASAAAGFWNYAGKLKDSDTVATLAKVGTNWRAKAATVGSQWGRNSISVSNNGQSSSISQRLSGGSDHRPEFGTGDRRDTFVTDARRDSSPRPYFTSPTFQDTAPGYYSSSSNTSSSITSSPTSPADSHHNDSIVKKTKTLLSIASKSPTTVISKRSPRPLLLNSAAPMTSPPAHIRSGSDRLKTPDSSEWAEVVKMKRDYMHRHSQSSHSVSSLSPSDAIKSNRSDWDSDTGSRVVPLNRRSVSPMAPSYRINSRPSSSYTPTKSPMSPPGGNLTRLAPQRTLSPQPGLSDEPQLGDTMKQAPESLMGRSSEVPKEKHGEEPGPHKQFIAARTGTLEETSDSSWQPNQISRAPRVRSKKYPQRPANLQIRDSAYPKGRTSIEQKTPSPSRLTVDWPTEDPEVTVTPRASSFEPAKDESTPMRSVSPRLRRTTSRDRQRKASADGQDGPPRKLSSASVRSRKVSAGEDSKRYRRESAAHEGDDEGYDDLLSAYESEDDPRPVYP</sequence>
<dbReference type="PROSITE" id="PS50086">
    <property type="entry name" value="TBC_RABGAP"/>
    <property type="match status" value="1"/>
</dbReference>
<dbReference type="Pfam" id="PF00566">
    <property type="entry name" value="RabGAP-TBC"/>
    <property type="match status" value="1"/>
</dbReference>
<feature type="region of interest" description="Disordered" evidence="2">
    <location>
        <begin position="889"/>
        <end position="930"/>
    </location>
</feature>
<dbReference type="GO" id="GO:0006886">
    <property type="term" value="P:intracellular protein transport"/>
    <property type="evidence" value="ECO:0007669"/>
    <property type="project" value="TreeGrafter"/>
</dbReference>
<proteinExistence type="inferred from homology"/>
<dbReference type="AlphaFoldDB" id="A0A8H6IIU2"/>
<feature type="compositionally biased region" description="Low complexity" evidence="2">
    <location>
        <begin position="786"/>
        <end position="806"/>
    </location>
</feature>
<dbReference type="Pfam" id="PF03398">
    <property type="entry name" value="Ist1"/>
    <property type="match status" value="1"/>
</dbReference>
<feature type="region of interest" description="Disordered" evidence="2">
    <location>
        <begin position="943"/>
        <end position="1245"/>
    </location>
</feature>
<feature type="region of interest" description="Disordered" evidence="2">
    <location>
        <begin position="673"/>
        <end position="739"/>
    </location>
</feature>